<name>A0A7S0ZPZ0_NOCSC</name>
<feature type="coiled-coil region" evidence="1">
    <location>
        <begin position="655"/>
        <end position="682"/>
    </location>
</feature>
<sequence>MAASAFPVQDIWTDASESDRSPRKGEGPSSQGLLPDGTVTTEEFCRLQDEFVAQKMHNQALLEERRWLVQQQNAAQNAAPPPPSSPSGGFVLAAPGVMPMYADPASAAQASEAMRSVAKGLASQMKVGAGAMSALRARGVFSLQSTFAGTTAKKGPAEVMGEVAGGTLFPELLSREHLMANDRRELIAEAKNLRSRLDATLEEMGMMEALAHEAEQAAAAAAAAAEAASANPSPEVDSSPQTTPVPLADEIRGTAMSLCSSVQSAGEISDSVDDSVLVSIAEAVIRLMGRVPQSTEAPPAGDEDRILLQKKIQAQQQELDLHQEVFCKQQSQILELKSHIEECGQNKGVESNARKLVREKLRHTEMQVEGLARKLQSSEENSKETQGLRTQIKLGAEELRQRESVVAELRDCQQNMEQECALLNERTRLTQEDLVVAVSRRAATRSQRKVVVQVPPPPPPPPPPPLRVPVKFCGVEVQTDAYPTPEMLEERRRLEVELEDLGIRKSLIEKRAARELRELKSLAEMGREALESQGRRSDHASQASHVPPDVKVQAVPSAADAVRSSPTPASLVPPTASTVRESVPVAPAQSGGAPVEDSRDSEARRVNAASLALERFVLHHDISSGDTEDEDSDEHSSNGEILEPYPAGLWYVQRVAELERQAEILRSRLAELHARESQLREQNSERHAIIANLMERVGQAEFDIDIEEGERGQWFTTTPEGSEPFWSRTQREQQTPEELQSMIESTTEDNIRLRNEIQSMSKELRRVLAFEGTSKVPEP</sequence>
<dbReference type="AlphaFoldDB" id="A0A7S0ZPZ0"/>
<gene>
    <name evidence="3" type="ORF">NSCI0253_LOCUS3011</name>
</gene>
<feature type="region of interest" description="Disordered" evidence="2">
    <location>
        <begin position="1"/>
        <end position="37"/>
    </location>
</feature>
<evidence type="ECO:0000313" key="3">
    <source>
        <dbReference type="EMBL" id="CAD8828665.1"/>
    </source>
</evidence>
<organism evidence="3">
    <name type="scientific">Noctiluca scintillans</name>
    <name type="common">Sea sparkle</name>
    <name type="synonym">Red tide dinoflagellate</name>
    <dbReference type="NCBI Taxonomy" id="2966"/>
    <lineage>
        <taxon>Eukaryota</taxon>
        <taxon>Sar</taxon>
        <taxon>Alveolata</taxon>
        <taxon>Dinophyceae</taxon>
        <taxon>Noctilucales</taxon>
        <taxon>Noctilucaceae</taxon>
        <taxon>Noctiluca</taxon>
    </lineage>
</organism>
<keyword evidence="1" id="KW-0175">Coiled coil</keyword>
<feature type="region of interest" description="Disordered" evidence="2">
    <location>
        <begin position="621"/>
        <end position="641"/>
    </location>
</feature>
<reference evidence="3" key="1">
    <citation type="submission" date="2021-01" db="EMBL/GenBank/DDBJ databases">
        <authorList>
            <person name="Corre E."/>
            <person name="Pelletier E."/>
            <person name="Niang G."/>
            <person name="Scheremetjew M."/>
            <person name="Finn R."/>
            <person name="Kale V."/>
            <person name="Holt S."/>
            <person name="Cochrane G."/>
            <person name="Meng A."/>
            <person name="Brown T."/>
            <person name="Cohen L."/>
        </authorList>
    </citation>
    <scope>NUCLEOTIDE SEQUENCE</scope>
</reference>
<dbReference type="SUPFAM" id="SSF101447">
    <property type="entry name" value="Formin homology 2 domain (FH2 domain)"/>
    <property type="match status" value="1"/>
</dbReference>
<evidence type="ECO:0000256" key="2">
    <source>
        <dbReference type="SAM" id="MobiDB-lite"/>
    </source>
</evidence>
<proteinExistence type="predicted"/>
<protein>
    <submittedName>
        <fullName evidence="3">Uncharacterized protein</fullName>
    </submittedName>
</protein>
<feature type="compositionally biased region" description="Basic and acidic residues" evidence="2">
    <location>
        <begin position="528"/>
        <end position="539"/>
    </location>
</feature>
<dbReference type="EMBL" id="HBFQ01004338">
    <property type="protein sequence ID" value="CAD8828665.1"/>
    <property type="molecule type" value="Transcribed_RNA"/>
</dbReference>
<feature type="compositionally biased region" description="Basic and acidic residues" evidence="2">
    <location>
        <begin position="17"/>
        <end position="26"/>
    </location>
</feature>
<evidence type="ECO:0000256" key="1">
    <source>
        <dbReference type="SAM" id="Coils"/>
    </source>
</evidence>
<feature type="region of interest" description="Disordered" evidence="2">
    <location>
        <begin position="528"/>
        <end position="602"/>
    </location>
</feature>
<accession>A0A7S0ZPZ0</accession>
<feature type="region of interest" description="Disordered" evidence="2">
    <location>
        <begin position="715"/>
        <end position="738"/>
    </location>
</feature>
<feature type="region of interest" description="Disordered" evidence="2">
    <location>
        <begin position="222"/>
        <end position="246"/>
    </location>
</feature>